<dbReference type="PANTHER" id="PTHR33204">
    <property type="entry name" value="TRANSCRIPTIONAL REGULATOR, MARR FAMILY"/>
    <property type="match status" value="1"/>
</dbReference>
<dbReference type="Proteomes" id="UP001597448">
    <property type="component" value="Unassembled WGS sequence"/>
</dbReference>
<dbReference type="RefSeq" id="WP_379256467.1">
    <property type="nucleotide sequence ID" value="NZ_JBHSVQ010000001.1"/>
</dbReference>
<keyword evidence="3" id="KW-0804">Transcription</keyword>
<dbReference type="InterPro" id="IPR036388">
    <property type="entry name" value="WH-like_DNA-bd_sf"/>
</dbReference>
<evidence type="ECO:0000259" key="4">
    <source>
        <dbReference type="PROSITE" id="PS51118"/>
    </source>
</evidence>
<dbReference type="InterPro" id="IPR036390">
    <property type="entry name" value="WH_DNA-bd_sf"/>
</dbReference>
<dbReference type="Gene3D" id="1.10.10.10">
    <property type="entry name" value="Winged helix-like DNA-binding domain superfamily/Winged helix DNA-binding domain"/>
    <property type="match status" value="1"/>
</dbReference>
<evidence type="ECO:0000313" key="6">
    <source>
        <dbReference type="Proteomes" id="UP001597448"/>
    </source>
</evidence>
<evidence type="ECO:0000256" key="3">
    <source>
        <dbReference type="ARBA" id="ARBA00023163"/>
    </source>
</evidence>
<organism evidence="5 6">
    <name type="scientific">Paenibacillus rhizoplanae</name>
    <dbReference type="NCBI Taxonomy" id="1917181"/>
    <lineage>
        <taxon>Bacteria</taxon>
        <taxon>Bacillati</taxon>
        <taxon>Bacillota</taxon>
        <taxon>Bacilli</taxon>
        <taxon>Bacillales</taxon>
        <taxon>Paenibacillaceae</taxon>
        <taxon>Paenibacillus</taxon>
    </lineage>
</organism>
<gene>
    <name evidence="5" type="ORF">ACFSX3_23910</name>
</gene>
<dbReference type="Pfam" id="PF01638">
    <property type="entry name" value="HxlR"/>
    <property type="match status" value="1"/>
</dbReference>
<dbReference type="PROSITE" id="PS51118">
    <property type="entry name" value="HTH_HXLR"/>
    <property type="match status" value="1"/>
</dbReference>
<evidence type="ECO:0000256" key="2">
    <source>
        <dbReference type="ARBA" id="ARBA00023125"/>
    </source>
</evidence>
<accession>A0ABW5FFS2</accession>
<protein>
    <submittedName>
        <fullName evidence="5">Winged helix-turn-helix transcriptional regulator</fullName>
    </submittedName>
</protein>
<evidence type="ECO:0000313" key="5">
    <source>
        <dbReference type="EMBL" id="MFD2412932.1"/>
    </source>
</evidence>
<dbReference type="InterPro" id="IPR002577">
    <property type="entry name" value="HTH_HxlR"/>
</dbReference>
<feature type="domain" description="HTH hxlR-type" evidence="4">
    <location>
        <begin position="17"/>
        <end position="110"/>
    </location>
</feature>
<reference evidence="6" key="1">
    <citation type="journal article" date="2019" name="Int. J. Syst. Evol. Microbiol.">
        <title>The Global Catalogue of Microorganisms (GCM) 10K type strain sequencing project: providing services to taxonomists for standard genome sequencing and annotation.</title>
        <authorList>
            <consortium name="The Broad Institute Genomics Platform"/>
            <consortium name="The Broad Institute Genome Sequencing Center for Infectious Disease"/>
            <person name="Wu L."/>
            <person name="Ma J."/>
        </authorList>
    </citation>
    <scope>NUCLEOTIDE SEQUENCE [LARGE SCALE GENOMIC DNA]</scope>
    <source>
        <strain evidence="6">CCM 8725</strain>
    </source>
</reference>
<keyword evidence="1" id="KW-0805">Transcription regulation</keyword>
<dbReference type="EMBL" id="JBHUKY010000054">
    <property type="protein sequence ID" value="MFD2412932.1"/>
    <property type="molecule type" value="Genomic_DNA"/>
</dbReference>
<comment type="caution">
    <text evidence="5">The sequence shown here is derived from an EMBL/GenBank/DDBJ whole genome shotgun (WGS) entry which is preliminary data.</text>
</comment>
<sequence>MLILRKRVYRSLSTEDTEKLLIAFDIIGSKWTIHILFSLSYGPKKFSEMIRSIPSITQRILSQRLKELQHHNLVKRTSPQHPTKTTYELTPKGAALATFIPCLMDWGTQN</sequence>
<name>A0ABW5FFS2_9BACL</name>
<keyword evidence="6" id="KW-1185">Reference proteome</keyword>
<keyword evidence="2" id="KW-0238">DNA-binding</keyword>
<proteinExistence type="predicted"/>
<dbReference type="SUPFAM" id="SSF46785">
    <property type="entry name" value="Winged helix' DNA-binding domain"/>
    <property type="match status" value="1"/>
</dbReference>
<evidence type="ECO:0000256" key="1">
    <source>
        <dbReference type="ARBA" id="ARBA00023015"/>
    </source>
</evidence>